<proteinExistence type="inferred from homology"/>
<dbReference type="Gene3D" id="3.30.70.100">
    <property type="match status" value="1"/>
</dbReference>
<dbReference type="InterPro" id="IPR036046">
    <property type="entry name" value="Acylphosphatase-like_dom_sf"/>
</dbReference>
<dbReference type="InterPro" id="IPR001792">
    <property type="entry name" value="Acylphosphatase-like_dom"/>
</dbReference>
<dbReference type="RefSeq" id="XP_056794858.1">
    <property type="nucleotide sequence ID" value="XM_056930565.1"/>
</dbReference>
<name>A0A9W9XNS4_9EURO</name>
<dbReference type="PROSITE" id="PS00151">
    <property type="entry name" value="ACYLPHOSPHATASE_2"/>
    <property type="match status" value="1"/>
</dbReference>
<dbReference type="Pfam" id="PF00708">
    <property type="entry name" value="Acylphosphatase"/>
    <property type="match status" value="1"/>
</dbReference>
<dbReference type="PROSITE" id="PS51160">
    <property type="entry name" value="ACYLPHOSPHATASE_3"/>
    <property type="match status" value="1"/>
</dbReference>
<evidence type="ECO:0000256" key="2">
    <source>
        <dbReference type="RuleBase" id="RU004168"/>
    </source>
</evidence>
<comment type="similarity">
    <text evidence="2">Belongs to the acylphosphatase family.</text>
</comment>
<sequence length="122" mass="13769">MIPINNRCWVSRSRAHVPHGTPNFVINQQSSDFVLKCAAKDNLHGWVRNTHCGRVEGEAQGPESLIEQFLKQVDKGPRHAHVVKLEKREMCVQEGDDQPFVVLRTGESGFHALKGSKDNEEK</sequence>
<dbReference type="InterPro" id="IPR017968">
    <property type="entry name" value="Acylphosphatase_CS"/>
</dbReference>
<dbReference type="SUPFAM" id="SSF54975">
    <property type="entry name" value="Acylphosphatase/BLUF domain-like"/>
    <property type="match status" value="1"/>
</dbReference>
<accession>A0A9W9XNS4</accession>
<dbReference type="EMBL" id="JAPWDQ010000001">
    <property type="protein sequence ID" value="KAJ5495845.1"/>
    <property type="molecule type" value="Genomic_DNA"/>
</dbReference>
<dbReference type="GeneID" id="81620814"/>
<dbReference type="Proteomes" id="UP001148312">
    <property type="component" value="Unassembled WGS sequence"/>
</dbReference>
<organism evidence="4 5">
    <name type="scientific">Penicillium diatomitis</name>
    <dbReference type="NCBI Taxonomy" id="2819901"/>
    <lineage>
        <taxon>Eukaryota</taxon>
        <taxon>Fungi</taxon>
        <taxon>Dikarya</taxon>
        <taxon>Ascomycota</taxon>
        <taxon>Pezizomycotina</taxon>
        <taxon>Eurotiomycetes</taxon>
        <taxon>Eurotiomycetidae</taxon>
        <taxon>Eurotiales</taxon>
        <taxon>Aspergillaceae</taxon>
        <taxon>Penicillium</taxon>
    </lineage>
</organism>
<comment type="caution">
    <text evidence="4">The sequence shown here is derived from an EMBL/GenBank/DDBJ whole genome shotgun (WGS) entry which is preliminary data.</text>
</comment>
<keyword evidence="5" id="KW-1185">Reference proteome</keyword>
<reference evidence="4" key="2">
    <citation type="journal article" date="2023" name="IMA Fungus">
        <title>Comparative genomic study of the Penicillium genus elucidates a diverse pangenome and 15 lateral gene transfer events.</title>
        <authorList>
            <person name="Petersen C."/>
            <person name="Sorensen T."/>
            <person name="Nielsen M.R."/>
            <person name="Sondergaard T.E."/>
            <person name="Sorensen J.L."/>
            <person name="Fitzpatrick D.A."/>
            <person name="Frisvad J.C."/>
            <person name="Nielsen K.L."/>
        </authorList>
    </citation>
    <scope>NUCLEOTIDE SEQUENCE</scope>
    <source>
        <strain evidence="4">IBT 30728</strain>
    </source>
</reference>
<evidence type="ECO:0000313" key="5">
    <source>
        <dbReference type="Proteomes" id="UP001148312"/>
    </source>
</evidence>
<reference evidence="4" key="1">
    <citation type="submission" date="2022-12" db="EMBL/GenBank/DDBJ databases">
        <authorList>
            <person name="Petersen C."/>
        </authorList>
    </citation>
    <scope>NUCLEOTIDE SEQUENCE</scope>
    <source>
        <strain evidence="4">IBT 30728</strain>
    </source>
</reference>
<comment type="caution">
    <text evidence="1">Lacks conserved residue(s) required for the propagation of feature annotation.</text>
</comment>
<evidence type="ECO:0000259" key="3">
    <source>
        <dbReference type="PROSITE" id="PS51160"/>
    </source>
</evidence>
<dbReference type="AlphaFoldDB" id="A0A9W9XNS4"/>
<evidence type="ECO:0000256" key="1">
    <source>
        <dbReference type="PROSITE-ProRule" id="PRU00520"/>
    </source>
</evidence>
<protein>
    <recommendedName>
        <fullName evidence="3">Acylphosphatase-like domain-containing protein</fullName>
    </recommendedName>
</protein>
<gene>
    <name evidence="4" type="ORF">N7539_000961</name>
</gene>
<evidence type="ECO:0000313" key="4">
    <source>
        <dbReference type="EMBL" id="KAJ5495845.1"/>
    </source>
</evidence>
<feature type="domain" description="Acylphosphatase-like" evidence="3">
    <location>
        <begin position="32"/>
        <end position="104"/>
    </location>
</feature>